<proteinExistence type="predicted"/>
<dbReference type="EMBL" id="JARFPL010000012">
    <property type="protein sequence ID" value="MDF0592977.1"/>
    <property type="molecule type" value="Genomic_DNA"/>
</dbReference>
<keyword evidence="2" id="KW-1185">Reference proteome</keyword>
<gene>
    <name evidence="1" type="ORF">P0O24_05205</name>
</gene>
<accession>A0ABT5XEL8</accession>
<organism evidence="1 2">
    <name type="scientific">Candidatus Methanocrinis alkalitolerans</name>
    <dbReference type="NCBI Taxonomy" id="3033395"/>
    <lineage>
        <taxon>Archaea</taxon>
        <taxon>Methanobacteriati</taxon>
        <taxon>Methanobacteriota</taxon>
        <taxon>Stenosarchaea group</taxon>
        <taxon>Methanomicrobia</taxon>
        <taxon>Methanotrichales</taxon>
        <taxon>Methanotrichaceae</taxon>
        <taxon>Methanocrinis</taxon>
    </lineage>
</organism>
<evidence type="ECO:0000313" key="2">
    <source>
        <dbReference type="Proteomes" id="UP001215956"/>
    </source>
</evidence>
<comment type="caution">
    <text evidence="1">The sequence shown here is derived from an EMBL/GenBank/DDBJ whole genome shotgun (WGS) entry which is preliminary data.</text>
</comment>
<evidence type="ECO:0000313" key="1">
    <source>
        <dbReference type="EMBL" id="MDF0592977.1"/>
    </source>
</evidence>
<reference evidence="1 2" key="1">
    <citation type="submission" date="2023-03" db="EMBL/GenBank/DDBJ databases">
        <title>Whole genome sequencing of Methanotrichaceae archaeon M04Ac.</title>
        <authorList>
            <person name="Khomyakova M.A."/>
            <person name="Merkel A.Y."/>
            <person name="Slobodkin A.I."/>
        </authorList>
    </citation>
    <scope>NUCLEOTIDE SEQUENCE [LARGE SCALE GENOMIC DNA]</scope>
    <source>
        <strain evidence="1 2">M04Ac</strain>
    </source>
</reference>
<sequence length="205" mass="22840">MRRLEGEAPISISSTLKIYMHIRPLNRRRIIMSLNIHHTAPLAALALLIALASPAFGEDGSTAKASSFGDVSYKALDPIHLGKEAKPLYQVDTYFRIKDLREIAARDKGLYVVRQKSFLGTYELGRNAKPLYDVAAYFRIKDLREIAVRDKGAYVVPSETGQEPTKLGGKPKPINQIDSRLRQKELRELGSGVKEGVLIPSKIRA</sequence>
<name>A0ABT5XEL8_9EURY</name>
<protein>
    <submittedName>
        <fullName evidence="1">Uncharacterized protein</fullName>
    </submittedName>
</protein>
<dbReference type="Proteomes" id="UP001215956">
    <property type="component" value="Unassembled WGS sequence"/>
</dbReference>
<dbReference type="RefSeq" id="WP_316968682.1">
    <property type="nucleotide sequence ID" value="NZ_JARFPL010000012.1"/>
</dbReference>